<name>A0ACB9E8A8_9ASTR</name>
<gene>
    <name evidence="1" type="ORF">L1987_54894</name>
</gene>
<evidence type="ECO:0000313" key="2">
    <source>
        <dbReference type="Proteomes" id="UP001056120"/>
    </source>
</evidence>
<comment type="caution">
    <text evidence="1">The sequence shown here is derived from an EMBL/GenBank/DDBJ whole genome shotgun (WGS) entry which is preliminary data.</text>
</comment>
<evidence type="ECO:0000313" key="1">
    <source>
        <dbReference type="EMBL" id="KAI3755100.1"/>
    </source>
</evidence>
<reference evidence="2" key="1">
    <citation type="journal article" date="2022" name="Mol. Ecol. Resour.">
        <title>The genomes of chicory, endive, great burdock and yacon provide insights into Asteraceae palaeo-polyploidization history and plant inulin production.</title>
        <authorList>
            <person name="Fan W."/>
            <person name="Wang S."/>
            <person name="Wang H."/>
            <person name="Wang A."/>
            <person name="Jiang F."/>
            <person name="Liu H."/>
            <person name="Zhao H."/>
            <person name="Xu D."/>
            <person name="Zhang Y."/>
        </authorList>
    </citation>
    <scope>NUCLEOTIDE SEQUENCE [LARGE SCALE GENOMIC DNA]</scope>
    <source>
        <strain evidence="2">cv. Yunnan</strain>
    </source>
</reference>
<reference evidence="1 2" key="2">
    <citation type="journal article" date="2022" name="Mol. Ecol. Resour.">
        <title>The genomes of chicory, endive, great burdock and yacon provide insights into Asteraceae paleo-polyploidization history and plant inulin production.</title>
        <authorList>
            <person name="Fan W."/>
            <person name="Wang S."/>
            <person name="Wang H."/>
            <person name="Wang A."/>
            <person name="Jiang F."/>
            <person name="Liu H."/>
            <person name="Zhao H."/>
            <person name="Xu D."/>
            <person name="Zhang Y."/>
        </authorList>
    </citation>
    <scope>NUCLEOTIDE SEQUENCE [LARGE SCALE GENOMIC DNA]</scope>
    <source>
        <strain evidence="2">cv. Yunnan</strain>
        <tissue evidence="1">Leaves</tissue>
    </source>
</reference>
<sequence>MDAFIDHYLVLGLASGEERFKISEKEITTAYRSKALEVHPDKRPEDPNAVIGFQRLQASYKILKNEQSRKVFDANLMIRMHQQRHSDLEENMNLSDPEETKWGRMMFDLEERNIMKTMDDLEERNRIRTMSVMKERRRKRMKGTGLDEKNRTASFARLMKNLVSIATRLMKAPRTSHNRADFATDIESISYQMVLGSLQYADGLISGFGLMHLVARINIEVRTSLISGSGTRRRRSTKSVRLISSVDVMMSPGCSPLMTSNTRTPKL</sequence>
<organism evidence="1 2">
    <name type="scientific">Smallanthus sonchifolius</name>
    <dbReference type="NCBI Taxonomy" id="185202"/>
    <lineage>
        <taxon>Eukaryota</taxon>
        <taxon>Viridiplantae</taxon>
        <taxon>Streptophyta</taxon>
        <taxon>Embryophyta</taxon>
        <taxon>Tracheophyta</taxon>
        <taxon>Spermatophyta</taxon>
        <taxon>Magnoliopsida</taxon>
        <taxon>eudicotyledons</taxon>
        <taxon>Gunneridae</taxon>
        <taxon>Pentapetalae</taxon>
        <taxon>asterids</taxon>
        <taxon>campanulids</taxon>
        <taxon>Asterales</taxon>
        <taxon>Asteraceae</taxon>
        <taxon>Asteroideae</taxon>
        <taxon>Heliantheae alliance</taxon>
        <taxon>Millerieae</taxon>
        <taxon>Smallanthus</taxon>
    </lineage>
</organism>
<dbReference type="EMBL" id="CM042035">
    <property type="protein sequence ID" value="KAI3755100.1"/>
    <property type="molecule type" value="Genomic_DNA"/>
</dbReference>
<dbReference type="Proteomes" id="UP001056120">
    <property type="component" value="Linkage Group LG18"/>
</dbReference>
<protein>
    <submittedName>
        <fullName evidence="1">Uncharacterized protein</fullName>
    </submittedName>
</protein>
<accession>A0ACB9E8A8</accession>
<keyword evidence="2" id="KW-1185">Reference proteome</keyword>
<proteinExistence type="predicted"/>